<evidence type="ECO:0000259" key="4">
    <source>
        <dbReference type="PROSITE" id="PS50949"/>
    </source>
</evidence>
<evidence type="ECO:0000256" key="1">
    <source>
        <dbReference type="ARBA" id="ARBA00023015"/>
    </source>
</evidence>
<dbReference type="InterPro" id="IPR036388">
    <property type="entry name" value="WH-like_DNA-bd_sf"/>
</dbReference>
<dbReference type="InterPro" id="IPR000524">
    <property type="entry name" value="Tscrpt_reg_HTH_GntR"/>
</dbReference>
<dbReference type="SMART" id="SM00345">
    <property type="entry name" value="HTH_GNTR"/>
    <property type="match status" value="1"/>
</dbReference>
<dbReference type="PROSITE" id="PS50949">
    <property type="entry name" value="HTH_GNTR"/>
    <property type="match status" value="1"/>
</dbReference>
<keyword evidence="6" id="KW-1185">Reference proteome</keyword>
<comment type="caution">
    <text evidence="5">The sequence shown here is derived from an EMBL/GenBank/DDBJ whole genome shotgun (WGS) entry which is preliminary data.</text>
</comment>
<keyword evidence="1" id="KW-0805">Transcription regulation</keyword>
<evidence type="ECO:0000313" key="6">
    <source>
        <dbReference type="Proteomes" id="UP001183246"/>
    </source>
</evidence>
<evidence type="ECO:0000313" key="5">
    <source>
        <dbReference type="EMBL" id="MDT0346743.1"/>
    </source>
</evidence>
<organism evidence="5 6">
    <name type="scientific">Streptomyces litchfieldiae</name>
    <dbReference type="NCBI Taxonomy" id="3075543"/>
    <lineage>
        <taxon>Bacteria</taxon>
        <taxon>Bacillati</taxon>
        <taxon>Actinomycetota</taxon>
        <taxon>Actinomycetes</taxon>
        <taxon>Kitasatosporales</taxon>
        <taxon>Streptomycetaceae</taxon>
        <taxon>Streptomyces</taxon>
    </lineage>
</organism>
<name>A0ABU2MYL5_9ACTN</name>
<proteinExistence type="predicted"/>
<keyword evidence="3" id="KW-0804">Transcription</keyword>
<feature type="domain" description="HTH gntR-type" evidence="4">
    <location>
        <begin position="12"/>
        <end position="80"/>
    </location>
</feature>
<dbReference type="Pfam" id="PF00392">
    <property type="entry name" value="GntR"/>
    <property type="match status" value="1"/>
</dbReference>
<keyword evidence="2" id="KW-0238">DNA-binding</keyword>
<dbReference type="PANTHER" id="PTHR44846">
    <property type="entry name" value="MANNOSYL-D-GLYCERATE TRANSPORT/METABOLISM SYSTEM REPRESSOR MNGR-RELATED"/>
    <property type="match status" value="1"/>
</dbReference>
<reference evidence="6" key="1">
    <citation type="submission" date="2023-07" db="EMBL/GenBank/DDBJ databases">
        <title>30 novel species of actinomycetes from the DSMZ collection.</title>
        <authorList>
            <person name="Nouioui I."/>
        </authorList>
    </citation>
    <scope>NUCLEOTIDE SEQUENCE [LARGE SCALE GENOMIC DNA]</scope>
    <source>
        <strain evidence="6">DSM 44938</strain>
    </source>
</reference>
<evidence type="ECO:0000256" key="3">
    <source>
        <dbReference type="ARBA" id="ARBA00023163"/>
    </source>
</evidence>
<dbReference type="Proteomes" id="UP001183246">
    <property type="component" value="Unassembled WGS sequence"/>
</dbReference>
<dbReference type="RefSeq" id="WP_311707861.1">
    <property type="nucleotide sequence ID" value="NZ_JAVREL010000023.1"/>
</dbReference>
<accession>A0ABU2MYL5</accession>
<dbReference type="Gene3D" id="1.10.10.10">
    <property type="entry name" value="Winged helix-like DNA-binding domain superfamily/Winged helix DNA-binding domain"/>
    <property type="match status" value="1"/>
</dbReference>
<protein>
    <submittedName>
        <fullName evidence="5">Winged helix-turn-helix domain-containing protein</fullName>
    </submittedName>
</protein>
<gene>
    <name evidence="5" type="ORF">RM590_29790</name>
</gene>
<dbReference type="InterPro" id="IPR036390">
    <property type="entry name" value="WH_DNA-bd_sf"/>
</dbReference>
<dbReference type="PANTHER" id="PTHR44846:SF1">
    <property type="entry name" value="MANNOSYL-D-GLYCERATE TRANSPORT_METABOLISM SYSTEM REPRESSOR MNGR-RELATED"/>
    <property type="match status" value="1"/>
</dbReference>
<dbReference type="CDD" id="cd07377">
    <property type="entry name" value="WHTH_GntR"/>
    <property type="match status" value="1"/>
</dbReference>
<dbReference type="InterPro" id="IPR050679">
    <property type="entry name" value="Bact_HTH_transcr_reg"/>
</dbReference>
<dbReference type="SUPFAM" id="SSF46785">
    <property type="entry name" value="Winged helix' DNA-binding domain"/>
    <property type="match status" value="1"/>
</dbReference>
<sequence>MAAGEIDHGSPTPVYRQIAALLIADIERGDLKVNRKIPSESDLVKRFGVARDTARNAVRHLREQGYVFTVPQRGTYVAQRPSTGGEAPDAAGPE</sequence>
<evidence type="ECO:0000256" key="2">
    <source>
        <dbReference type="ARBA" id="ARBA00023125"/>
    </source>
</evidence>
<dbReference type="EMBL" id="JAVREL010000023">
    <property type="protein sequence ID" value="MDT0346743.1"/>
    <property type="molecule type" value="Genomic_DNA"/>
</dbReference>
<dbReference type="PRINTS" id="PR00035">
    <property type="entry name" value="HTHGNTR"/>
</dbReference>